<dbReference type="Proteomes" id="UP000612893">
    <property type="component" value="Unassembled WGS sequence"/>
</dbReference>
<reference evidence="3" key="1">
    <citation type="submission" date="2020-10" db="EMBL/GenBank/DDBJ databases">
        <title>Ca. Dormibacterota MAGs.</title>
        <authorList>
            <person name="Montgomery K."/>
        </authorList>
    </citation>
    <scope>NUCLEOTIDE SEQUENCE [LARGE SCALE GENOMIC DNA]</scope>
    <source>
        <strain evidence="3">SC8812_S17_10</strain>
    </source>
</reference>
<feature type="transmembrane region" description="Helical" evidence="2">
    <location>
        <begin position="39"/>
        <end position="62"/>
    </location>
</feature>
<name>A0A934N9S7_9BACT</name>
<evidence type="ECO:0000313" key="4">
    <source>
        <dbReference type="Proteomes" id="UP000612893"/>
    </source>
</evidence>
<keyword evidence="4" id="KW-1185">Reference proteome</keyword>
<evidence type="ECO:0000313" key="3">
    <source>
        <dbReference type="EMBL" id="MBJ7598999.1"/>
    </source>
</evidence>
<keyword evidence="2" id="KW-0812">Transmembrane</keyword>
<keyword evidence="2" id="KW-0472">Membrane</keyword>
<gene>
    <name evidence="3" type="ORF">JF922_13065</name>
</gene>
<feature type="region of interest" description="Disordered" evidence="1">
    <location>
        <begin position="102"/>
        <end position="140"/>
    </location>
</feature>
<dbReference type="EMBL" id="JAEKNR010000136">
    <property type="protein sequence ID" value="MBJ7598999.1"/>
    <property type="molecule type" value="Genomic_DNA"/>
</dbReference>
<dbReference type="RefSeq" id="WP_338202308.1">
    <property type="nucleotide sequence ID" value="NZ_JAEKNR010000136.1"/>
</dbReference>
<accession>A0A934N9S7</accession>
<organism evidence="3 4">
    <name type="scientific">Candidatus Nephthysia bennettiae</name>
    <dbReference type="NCBI Taxonomy" id="3127016"/>
    <lineage>
        <taxon>Bacteria</taxon>
        <taxon>Bacillati</taxon>
        <taxon>Candidatus Dormiibacterota</taxon>
        <taxon>Candidatus Dormibacteria</taxon>
        <taxon>Candidatus Dormibacterales</taxon>
        <taxon>Candidatus Dormibacteraceae</taxon>
        <taxon>Candidatus Nephthysia</taxon>
    </lineage>
</organism>
<feature type="transmembrane region" description="Helical" evidence="2">
    <location>
        <begin position="74"/>
        <end position="95"/>
    </location>
</feature>
<evidence type="ECO:0000256" key="1">
    <source>
        <dbReference type="SAM" id="MobiDB-lite"/>
    </source>
</evidence>
<keyword evidence="2" id="KW-1133">Transmembrane helix</keyword>
<dbReference type="AlphaFoldDB" id="A0A934N9S7"/>
<protein>
    <submittedName>
        <fullName evidence="3">Uncharacterized protein</fullName>
    </submittedName>
</protein>
<sequence>MNTAGRVAGTAVVYMASAIIAEVIVEAALIIINGGRFPGGLLPIVIMLLSPLAGFMVASRYWSETEFVADRLVWIPLFFLLVLVLVLAVSSLFLARPSPGFGQVPATSRPQASPSALPALPPAPTHDLRTQFTATMPGGG</sequence>
<comment type="caution">
    <text evidence="3">The sequence shown here is derived from an EMBL/GenBank/DDBJ whole genome shotgun (WGS) entry which is preliminary data.</text>
</comment>
<feature type="transmembrane region" description="Helical" evidence="2">
    <location>
        <begin position="12"/>
        <end position="32"/>
    </location>
</feature>
<proteinExistence type="predicted"/>
<evidence type="ECO:0000256" key="2">
    <source>
        <dbReference type="SAM" id="Phobius"/>
    </source>
</evidence>